<evidence type="ECO:0000313" key="3">
    <source>
        <dbReference type="EMBL" id="KAJ3435060.1"/>
    </source>
</evidence>
<dbReference type="Proteomes" id="UP001146793">
    <property type="component" value="Unassembled WGS sequence"/>
</dbReference>
<feature type="region of interest" description="Disordered" evidence="2">
    <location>
        <begin position="78"/>
        <end position="106"/>
    </location>
</feature>
<reference evidence="3" key="1">
    <citation type="submission" date="2022-08" db="EMBL/GenBank/DDBJ databases">
        <title>Novel sulphate-reducing endosymbionts in the free-living metamonad Anaeramoeba.</title>
        <authorList>
            <person name="Jerlstrom-Hultqvist J."/>
            <person name="Cepicka I."/>
            <person name="Gallot-Lavallee L."/>
            <person name="Salas-Leiva D."/>
            <person name="Curtis B.A."/>
            <person name="Zahonova K."/>
            <person name="Pipaliya S."/>
            <person name="Dacks J."/>
            <person name="Roger A.J."/>
        </authorList>
    </citation>
    <scope>NUCLEOTIDE SEQUENCE</scope>
    <source>
        <strain evidence="3">Busselton2</strain>
    </source>
</reference>
<feature type="compositionally biased region" description="Basic residues" evidence="2">
    <location>
        <begin position="442"/>
        <end position="454"/>
    </location>
</feature>
<dbReference type="AlphaFoldDB" id="A0AAV7Z380"/>
<organism evidence="3 4">
    <name type="scientific">Anaeramoeba flamelloides</name>
    <dbReference type="NCBI Taxonomy" id="1746091"/>
    <lineage>
        <taxon>Eukaryota</taxon>
        <taxon>Metamonada</taxon>
        <taxon>Anaeramoebidae</taxon>
        <taxon>Anaeramoeba</taxon>
    </lineage>
</organism>
<comment type="caution">
    <text evidence="3">The sequence shown here is derived from an EMBL/GenBank/DDBJ whole genome shotgun (WGS) entry which is preliminary data.</text>
</comment>
<feature type="compositionally biased region" description="Basic residues" evidence="2">
    <location>
        <begin position="462"/>
        <end position="478"/>
    </location>
</feature>
<feature type="region of interest" description="Disordered" evidence="2">
    <location>
        <begin position="418"/>
        <end position="488"/>
    </location>
</feature>
<evidence type="ECO:0000256" key="1">
    <source>
        <dbReference type="SAM" id="Coils"/>
    </source>
</evidence>
<dbReference type="EMBL" id="JANTQA010000042">
    <property type="protein sequence ID" value="KAJ3435060.1"/>
    <property type="molecule type" value="Genomic_DNA"/>
</dbReference>
<gene>
    <name evidence="3" type="ORF">M0812_02190</name>
</gene>
<evidence type="ECO:0000256" key="2">
    <source>
        <dbReference type="SAM" id="MobiDB-lite"/>
    </source>
</evidence>
<proteinExistence type="predicted"/>
<keyword evidence="1" id="KW-0175">Coiled coil</keyword>
<feature type="coiled-coil region" evidence="1">
    <location>
        <begin position="336"/>
        <end position="363"/>
    </location>
</feature>
<name>A0AAV7Z380_9EUKA</name>
<feature type="compositionally biased region" description="Polar residues" evidence="2">
    <location>
        <begin position="90"/>
        <end position="106"/>
    </location>
</feature>
<feature type="compositionally biased region" description="Low complexity" evidence="2">
    <location>
        <begin position="420"/>
        <end position="441"/>
    </location>
</feature>
<accession>A0AAV7Z380</accession>
<sequence>MNQNQENEHLGFYPLLWQFGDYLYRKIQNDQLFSLSQYTEKFLLKYYNTPKLIEVLQPRLKLIKLIFNQNYVFVRPDTGSRGRSRKRNKNTQPITNQSNSSSGNDLQQDNFYLSETWRKIFLCDDQKQENNSGQSLSSSKKVSSRANRTIGVLGFSISKMLQKEPCTKEVIENNTGFSRQRICTVLSIYKSINLVSDNQSNNMVYWNQVNGQVLSEAKKYVSDILLLRQKKRKLAERVFQLTKKMNKKINQKIEHVKNGKEKEKKNQKKSKLQQLKIANDSISNISSIAEFLMLCKKSNHTVINKKDENGMEFEMNVRNDQKEDLDSKKIASNQLMKQAKIAINSIQESKKKLKRLNKESKKDCESNKSLFNNTSQKKIKKTFKKKSIKILENSASGSLPISTLDSKLIKKDISEKISKRGGSNKNKNINIIKSPRKNSNNSKKKKLSLKKKRNGNSNKTKSLNKKKVKKRKKKRKQNKFLVKGKNSHDKECKFQDQNVNGRIIEKWNKKSSEETEAVLAILRLKSEKNECFEPITLMIDNEIQQLDNNPNDISYLELVKQK</sequence>
<protein>
    <submittedName>
        <fullName evidence="3">Uncharacterized protein</fullName>
    </submittedName>
</protein>
<evidence type="ECO:0000313" key="4">
    <source>
        <dbReference type="Proteomes" id="UP001146793"/>
    </source>
</evidence>